<gene>
    <name evidence="1" type="ORF">ACFPK2_15720</name>
</gene>
<name>A0ABW0F795_9HYPH</name>
<reference evidence="2" key="1">
    <citation type="journal article" date="2019" name="Int. J. Syst. Evol. Microbiol.">
        <title>The Global Catalogue of Microorganisms (GCM) 10K type strain sequencing project: providing services to taxonomists for standard genome sequencing and annotation.</title>
        <authorList>
            <consortium name="The Broad Institute Genomics Platform"/>
            <consortium name="The Broad Institute Genome Sequencing Center for Infectious Disease"/>
            <person name="Wu L."/>
            <person name="Ma J."/>
        </authorList>
    </citation>
    <scope>NUCLEOTIDE SEQUENCE [LARGE SCALE GENOMIC DNA]</scope>
    <source>
        <strain evidence="2">CGMCC 1.15643</strain>
    </source>
</reference>
<keyword evidence="2" id="KW-1185">Reference proteome</keyword>
<evidence type="ECO:0000313" key="2">
    <source>
        <dbReference type="Proteomes" id="UP001595976"/>
    </source>
</evidence>
<protein>
    <recommendedName>
        <fullName evidence="3">Motility protein YjfB-like</fullName>
    </recommendedName>
</protein>
<comment type="caution">
    <text evidence="1">The sequence shown here is derived from an EMBL/GenBank/DDBJ whole genome shotgun (WGS) entry which is preliminary data.</text>
</comment>
<dbReference type="EMBL" id="JBHSLI010000006">
    <property type="protein sequence ID" value="MFC5294436.1"/>
    <property type="molecule type" value="Genomic_DNA"/>
</dbReference>
<accession>A0ABW0F795</accession>
<evidence type="ECO:0000313" key="1">
    <source>
        <dbReference type="EMBL" id="MFC5294436.1"/>
    </source>
</evidence>
<organism evidence="1 2">
    <name type="scientific">Bosea minatitlanensis</name>
    <dbReference type="NCBI Taxonomy" id="128782"/>
    <lineage>
        <taxon>Bacteria</taxon>
        <taxon>Pseudomonadati</taxon>
        <taxon>Pseudomonadota</taxon>
        <taxon>Alphaproteobacteria</taxon>
        <taxon>Hyphomicrobiales</taxon>
        <taxon>Boseaceae</taxon>
        <taxon>Bosea</taxon>
    </lineage>
</organism>
<proteinExistence type="predicted"/>
<dbReference type="Proteomes" id="UP001595976">
    <property type="component" value="Unassembled WGS sequence"/>
</dbReference>
<sequence length="65" mass="6520">MSDAAALAQSLAAMQAASTQQALSLAMLRQSAAADRGVVALLEQGAEQAKAVLPAGQGQQVDRIA</sequence>
<dbReference type="RefSeq" id="WP_260349259.1">
    <property type="nucleotide sequence ID" value="NZ_JAOAOS010000009.1"/>
</dbReference>
<evidence type="ECO:0008006" key="3">
    <source>
        <dbReference type="Google" id="ProtNLM"/>
    </source>
</evidence>